<dbReference type="SUPFAM" id="SSF53335">
    <property type="entry name" value="S-adenosyl-L-methionine-dependent methyltransferases"/>
    <property type="match status" value="1"/>
</dbReference>
<dbReference type="Proteomes" id="UP000277580">
    <property type="component" value="Unassembled WGS sequence"/>
</dbReference>
<organism evidence="4 5">
    <name type="scientific">Morchella conica CCBAS932</name>
    <dbReference type="NCBI Taxonomy" id="1392247"/>
    <lineage>
        <taxon>Eukaryota</taxon>
        <taxon>Fungi</taxon>
        <taxon>Dikarya</taxon>
        <taxon>Ascomycota</taxon>
        <taxon>Pezizomycotina</taxon>
        <taxon>Pezizomycetes</taxon>
        <taxon>Pezizales</taxon>
        <taxon>Morchellaceae</taxon>
        <taxon>Morchella</taxon>
    </lineage>
</organism>
<dbReference type="InParanoid" id="A0A3N4KLL2"/>
<keyword evidence="5" id="KW-1185">Reference proteome</keyword>
<dbReference type="OrthoDB" id="66144at2759"/>
<dbReference type="STRING" id="1392247.A0A3N4KLL2"/>
<dbReference type="Gene3D" id="3.40.50.150">
    <property type="entry name" value="Vaccinia Virus protein VP39"/>
    <property type="match status" value="1"/>
</dbReference>
<evidence type="ECO:0000313" key="4">
    <source>
        <dbReference type="EMBL" id="RPB10192.1"/>
    </source>
</evidence>
<proteinExistence type="predicted"/>
<keyword evidence="2 4" id="KW-0808">Transferase</keyword>
<dbReference type="PANTHER" id="PTHR43861">
    <property type="entry name" value="TRANS-ACONITATE 2-METHYLTRANSFERASE-RELATED"/>
    <property type="match status" value="1"/>
</dbReference>
<reference evidence="4 5" key="1">
    <citation type="journal article" date="2018" name="Nat. Ecol. Evol.">
        <title>Pezizomycetes genomes reveal the molecular basis of ectomycorrhizal truffle lifestyle.</title>
        <authorList>
            <person name="Murat C."/>
            <person name="Payen T."/>
            <person name="Noel B."/>
            <person name="Kuo A."/>
            <person name="Morin E."/>
            <person name="Chen J."/>
            <person name="Kohler A."/>
            <person name="Krizsan K."/>
            <person name="Balestrini R."/>
            <person name="Da Silva C."/>
            <person name="Montanini B."/>
            <person name="Hainaut M."/>
            <person name="Levati E."/>
            <person name="Barry K.W."/>
            <person name="Belfiori B."/>
            <person name="Cichocki N."/>
            <person name="Clum A."/>
            <person name="Dockter R.B."/>
            <person name="Fauchery L."/>
            <person name="Guy J."/>
            <person name="Iotti M."/>
            <person name="Le Tacon F."/>
            <person name="Lindquist E.A."/>
            <person name="Lipzen A."/>
            <person name="Malagnac F."/>
            <person name="Mello A."/>
            <person name="Molinier V."/>
            <person name="Miyauchi S."/>
            <person name="Poulain J."/>
            <person name="Riccioni C."/>
            <person name="Rubini A."/>
            <person name="Sitrit Y."/>
            <person name="Splivallo R."/>
            <person name="Traeger S."/>
            <person name="Wang M."/>
            <person name="Zifcakova L."/>
            <person name="Wipf D."/>
            <person name="Zambonelli A."/>
            <person name="Paolocci F."/>
            <person name="Nowrousian M."/>
            <person name="Ottonello S."/>
            <person name="Baldrian P."/>
            <person name="Spatafora J.W."/>
            <person name="Henrissat B."/>
            <person name="Nagy L.G."/>
            <person name="Aury J.M."/>
            <person name="Wincker P."/>
            <person name="Grigoriev I.V."/>
            <person name="Bonfante P."/>
            <person name="Martin F.M."/>
        </authorList>
    </citation>
    <scope>NUCLEOTIDE SEQUENCE [LARGE SCALE GENOMIC DNA]</scope>
    <source>
        <strain evidence="4 5">CCBAS932</strain>
    </source>
</reference>
<evidence type="ECO:0000313" key="5">
    <source>
        <dbReference type="Proteomes" id="UP000277580"/>
    </source>
</evidence>
<dbReference type="InterPro" id="IPR029063">
    <property type="entry name" value="SAM-dependent_MTases_sf"/>
</dbReference>
<dbReference type="EMBL" id="ML119145">
    <property type="protein sequence ID" value="RPB10192.1"/>
    <property type="molecule type" value="Genomic_DNA"/>
</dbReference>
<dbReference type="InterPro" id="IPR041698">
    <property type="entry name" value="Methyltransf_25"/>
</dbReference>
<feature type="domain" description="Methyltransferase" evidence="3">
    <location>
        <begin position="43"/>
        <end position="141"/>
    </location>
</feature>
<protein>
    <submittedName>
        <fullName evidence="4">S-adenosyl-L-methionine-dependent methyltransferase</fullName>
    </submittedName>
</protein>
<keyword evidence="1 4" id="KW-0489">Methyltransferase</keyword>
<dbReference type="AlphaFoldDB" id="A0A3N4KLL2"/>
<evidence type="ECO:0000256" key="2">
    <source>
        <dbReference type="ARBA" id="ARBA00022679"/>
    </source>
</evidence>
<sequence length="277" mass="30157">MASPSAPETDHWSSTSYTLTAPFVPLLTTRLTTLLAPHATDTILDLGCGDGVLTAQLSQKCKHILGLDASPSMLATAQQQYSTPNTAYEHLDCRYLKAFAQRHENRYTKIFSNAALHWILRDPETRADVIRGAFELLQPGGVFVAEFGAHGNVAEVHTALISALVHRGVDISAAVAASPWYFPTEEGVRALLVGAGFDVEVVETELRQTVLTEVEGGGVEGWVRLFGDSFLKAVGEGEREGVVREVVQVLEGVGRREEGAMAVNYVRLRFVARRPVE</sequence>
<dbReference type="GO" id="GO:0008168">
    <property type="term" value="F:methyltransferase activity"/>
    <property type="evidence" value="ECO:0007669"/>
    <property type="project" value="UniProtKB-KW"/>
</dbReference>
<evidence type="ECO:0000256" key="1">
    <source>
        <dbReference type="ARBA" id="ARBA00022603"/>
    </source>
</evidence>
<gene>
    <name evidence="4" type="ORF">P167DRAFT_491329</name>
</gene>
<dbReference type="GO" id="GO:0032259">
    <property type="term" value="P:methylation"/>
    <property type="evidence" value="ECO:0007669"/>
    <property type="project" value="UniProtKB-KW"/>
</dbReference>
<name>A0A3N4KLL2_9PEZI</name>
<evidence type="ECO:0000259" key="3">
    <source>
        <dbReference type="Pfam" id="PF13649"/>
    </source>
</evidence>
<dbReference type="PANTHER" id="PTHR43861:SF1">
    <property type="entry name" value="TRANS-ACONITATE 2-METHYLTRANSFERASE"/>
    <property type="match status" value="1"/>
</dbReference>
<accession>A0A3N4KLL2</accession>
<dbReference type="Pfam" id="PF13649">
    <property type="entry name" value="Methyltransf_25"/>
    <property type="match status" value="1"/>
</dbReference>
<dbReference type="CDD" id="cd02440">
    <property type="entry name" value="AdoMet_MTases"/>
    <property type="match status" value="1"/>
</dbReference>